<evidence type="ECO:0000256" key="3">
    <source>
        <dbReference type="ARBA" id="ARBA00022643"/>
    </source>
</evidence>
<dbReference type="Pfam" id="PF00035">
    <property type="entry name" value="dsrm"/>
    <property type="match status" value="1"/>
</dbReference>
<sequence>MADSSLYEKKLMLAPMVRAGRTPLRTLVLKYGADLVYTEEIVDQKLLGSQRIINDTLGTTDYICKDEVVLRICNRSEKQKCILQIGTSDAQRAANVVKKVEKDVAAIDINMGCPKPFSIAGGMGAALLRNSERAKEIVQACVSTSAVPISCKIRVLDKREDTLEFVKMLERCGVSAIGIHGRRRSERQSDMNRLNEIREVTRIVSVPVIANGFSGSIKEYEDIVKFWEQSGASSVMIARKALSSPSIFRPKGFVSFEKEICEFLKLACKYDESFTSTKYVVQRILGSKQETDERGRETVLAGSVSDICKAWSVSDMYHCYKNIRRLATQRRSFEVDSETGISFIDLTFPAKRLRDRSGAVTPKCVLNILCDESGIKRPIYQCKLRITDKRYEATAEVDSRKFSSRIGQPNKRMAEQVAALAALIGLGKREKLPGDWEEL</sequence>
<dbReference type="GO" id="GO:0017150">
    <property type="term" value="F:tRNA dihydrouridine synthase activity"/>
    <property type="evidence" value="ECO:0007669"/>
    <property type="project" value="InterPro"/>
</dbReference>
<evidence type="ECO:0000256" key="4">
    <source>
        <dbReference type="ARBA" id="ARBA00022694"/>
    </source>
</evidence>
<dbReference type="InterPro" id="IPR014720">
    <property type="entry name" value="dsRBD_dom"/>
</dbReference>
<dbReference type="GO" id="GO:0005737">
    <property type="term" value="C:cytoplasm"/>
    <property type="evidence" value="ECO:0007669"/>
    <property type="project" value="TreeGrafter"/>
</dbReference>
<dbReference type="InterPro" id="IPR035587">
    <property type="entry name" value="DUS-like_FMN-bd"/>
</dbReference>
<keyword evidence="8" id="KW-1185">Reference proteome</keyword>
<name>A0A8J2PW85_9BILA</name>
<dbReference type="Gene3D" id="3.30.160.20">
    <property type="match status" value="1"/>
</dbReference>
<dbReference type="SUPFAM" id="SSF51395">
    <property type="entry name" value="FMN-linked oxidoreductases"/>
    <property type="match status" value="1"/>
</dbReference>
<dbReference type="PANTHER" id="PTHR45936:SF1">
    <property type="entry name" value="TRNA-DIHYDROURIDINE(20) SYNTHASE [NAD(P)+]-LIKE"/>
    <property type="match status" value="1"/>
</dbReference>
<dbReference type="PROSITE" id="PS01136">
    <property type="entry name" value="UPF0034"/>
    <property type="match status" value="1"/>
</dbReference>
<proteinExistence type="predicted"/>
<dbReference type="InterPro" id="IPR013785">
    <property type="entry name" value="Aldolase_TIM"/>
</dbReference>
<dbReference type="GO" id="GO:0050660">
    <property type="term" value="F:flavin adenine dinucleotide binding"/>
    <property type="evidence" value="ECO:0007669"/>
    <property type="project" value="InterPro"/>
</dbReference>
<dbReference type="CDD" id="cd02801">
    <property type="entry name" value="DUS_like_FMN"/>
    <property type="match status" value="1"/>
</dbReference>
<dbReference type="SUPFAM" id="SSF54768">
    <property type="entry name" value="dsRNA-binding domain-like"/>
    <property type="match status" value="1"/>
</dbReference>
<accession>A0A8J2PW85</accession>
<evidence type="ECO:0000313" key="8">
    <source>
        <dbReference type="Proteomes" id="UP000746747"/>
    </source>
</evidence>
<keyword evidence="2" id="KW-0285">Flavoprotein</keyword>
<dbReference type="Proteomes" id="UP000746747">
    <property type="component" value="Unassembled WGS sequence"/>
</dbReference>
<dbReference type="SMART" id="SM00358">
    <property type="entry name" value="DSRM"/>
    <property type="match status" value="1"/>
</dbReference>
<dbReference type="OrthoDB" id="272303at2759"/>
<evidence type="ECO:0000256" key="5">
    <source>
        <dbReference type="ARBA" id="ARBA00023002"/>
    </source>
</evidence>
<evidence type="ECO:0000259" key="6">
    <source>
        <dbReference type="SMART" id="SM00358"/>
    </source>
</evidence>
<dbReference type="EMBL" id="CAKAEH010001591">
    <property type="protein sequence ID" value="CAG9537830.1"/>
    <property type="molecule type" value="Genomic_DNA"/>
</dbReference>
<comment type="cofactor">
    <cofactor evidence="1">
        <name>FMN</name>
        <dbReference type="ChEBI" id="CHEBI:58210"/>
    </cofactor>
</comment>
<gene>
    <name evidence="7" type="ORF">CJOHNSTONI_LOCUS7593</name>
</gene>
<dbReference type="PANTHER" id="PTHR45936">
    <property type="entry name" value="TRNA-DIHYDROURIDINE(20) SYNTHASE [NAD(P)+]-LIKE"/>
    <property type="match status" value="1"/>
</dbReference>
<evidence type="ECO:0000313" key="7">
    <source>
        <dbReference type="EMBL" id="CAG9537830.1"/>
    </source>
</evidence>
<protein>
    <recommendedName>
        <fullName evidence="6">DRBM domain-containing protein</fullName>
    </recommendedName>
</protein>
<feature type="domain" description="DRBM" evidence="6">
    <location>
        <begin position="362"/>
        <end position="427"/>
    </location>
</feature>
<dbReference type="Gene3D" id="3.20.20.70">
    <property type="entry name" value="Aldolase class I"/>
    <property type="match status" value="1"/>
</dbReference>
<reference evidence="7" key="1">
    <citation type="submission" date="2021-09" db="EMBL/GenBank/DDBJ databases">
        <authorList>
            <consortium name="Pathogen Informatics"/>
        </authorList>
    </citation>
    <scope>NUCLEOTIDE SEQUENCE</scope>
</reference>
<evidence type="ECO:0000256" key="1">
    <source>
        <dbReference type="ARBA" id="ARBA00001917"/>
    </source>
</evidence>
<keyword evidence="4" id="KW-0819">tRNA processing</keyword>
<dbReference type="InterPro" id="IPR018517">
    <property type="entry name" value="tRNA_hU_synthase_CS"/>
</dbReference>
<dbReference type="Pfam" id="PF01207">
    <property type="entry name" value="Dus"/>
    <property type="match status" value="1"/>
</dbReference>
<organism evidence="7 8">
    <name type="scientific">Cercopithifilaria johnstoni</name>
    <dbReference type="NCBI Taxonomy" id="2874296"/>
    <lineage>
        <taxon>Eukaryota</taxon>
        <taxon>Metazoa</taxon>
        <taxon>Ecdysozoa</taxon>
        <taxon>Nematoda</taxon>
        <taxon>Chromadorea</taxon>
        <taxon>Rhabditida</taxon>
        <taxon>Spirurina</taxon>
        <taxon>Spiruromorpha</taxon>
        <taxon>Filarioidea</taxon>
        <taxon>Onchocercidae</taxon>
        <taxon>Cercopithifilaria</taxon>
    </lineage>
</organism>
<comment type="caution">
    <text evidence="7">The sequence shown here is derived from an EMBL/GenBank/DDBJ whole genome shotgun (WGS) entry which is preliminary data.</text>
</comment>
<dbReference type="InterPro" id="IPR052582">
    <property type="entry name" value="tRNA-DUS-like"/>
</dbReference>
<keyword evidence="5" id="KW-0560">Oxidoreductase</keyword>
<keyword evidence="3" id="KW-0288">FMN</keyword>
<dbReference type="AlphaFoldDB" id="A0A8J2PW85"/>
<evidence type="ECO:0000256" key="2">
    <source>
        <dbReference type="ARBA" id="ARBA00022630"/>
    </source>
</evidence>